<dbReference type="Proteomes" id="UP000234951">
    <property type="component" value="Unassembled WGS sequence"/>
</dbReference>
<dbReference type="PROSITE" id="PS00169">
    <property type="entry name" value="D_ALA_DEHYDRATASE"/>
    <property type="match status" value="1"/>
</dbReference>
<comment type="similarity">
    <text evidence="3 17">Belongs to the ALAD family.</text>
</comment>
<evidence type="ECO:0000313" key="21">
    <source>
        <dbReference type="Proteomes" id="UP000235114"/>
    </source>
</evidence>
<dbReference type="NCBIfam" id="NF006762">
    <property type="entry name" value="PRK09283.1"/>
    <property type="match status" value="1"/>
</dbReference>
<feature type="binding site" evidence="15">
    <location>
        <position position="233"/>
    </location>
    <ligand>
        <name>Mg(2+)</name>
        <dbReference type="ChEBI" id="CHEBI:18420"/>
    </ligand>
</feature>
<dbReference type="EC" id="4.2.1.24" evidence="5 16"/>
<dbReference type="InterPro" id="IPR001731">
    <property type="entry name" value="ALAD"/>
</dbReference>
<dbReference type="PANTHER" id="PTHR11458:SF0">
    <property type="entry name" value="DELTA-AMINOLEVULINIC ACID DEHYDRATASE"/>
    <property type="match status" value="1"/>
</dbReference>
<feature type="binding site" evidence="14">
    <location>
        <position position="120"/>
    </location>
    <ligand>
        <name>Zn(2+)</name>
        <dbReference type="ChEBI" id="CHEBI:29105"/>
        <note>catalytic</note>
    </ligand>
</feature>
<comment type="caution">
    <text evidence="18">The sequence shown here is derived from an EMBL/GenBank/DDBJ whole genome shotgun (WGS) entry which is preliminary data.</text>
</comment>
<keyword evidence="14" id="KW-0862">Zinc</keyword>
<evidence type="ECO:0000256" key="17">
    <source>
        <dbReference type="RuleBase" id="RU004161"/>
    </source>
</evidence>
<evidence type="ECO:0000256" key="14">
    <source>
        <dbReference type="PIRSR" id="PIRSR001415-3"/>
    </source>
</evidence>
<name>A0A2N5GQ46_9BACI</name>
<comment type="cofactor">
    <cofactor evidence="1">
        <name>Zn(2+)</name>
        <dbReference type="ChEBI" id="CHEBI:29105"/>
    </cofactor>
</comment>
<evidence type="ECO:0000256" key="15">
    <source>
        <dbReference type="PIRSR" id="PIRSR001415-5"/>
    </source>
</evidence>
<dbReference type="AlphaFoldDB" id="A0A2N5GQ46"/>
<feature type="binding site" evidence="14">
    <location>
        <position position="122"/>
    </location>
    <ligand>
        <name>Zn(2+)</name>
        <dbReference type="ChEBI" id="CHEBI:29105"/>
        <note>catalytic</note>
    </ligand>
</feature>
<evidence type="ECO:0000256" key="9">
    <source>
        <dbReference type="ARBA" id="ARBA00023244"/>
    </source>
</evidence>
<reference evidence="18 20" key="1">
    <citation type="submission" date="2017-11" db="EMBL/GenBank/DDBJ databases">
        <title>Comparitive Functional Genomics of Dry Heat Resistant strains isolated from the Viking Spacecraft.</title>
        <authorList>
            <person name="Seuylemezian A."/>
            <person name="Cooper K."/>
            <person name="Vaishampayan P."/>
        </authorList>
    </citation>
    <scope>NUCLEOTIDE SEQUENCE [LARGE SCALE GENOMIC DNA]</scope>
    <source>
        <strain evidence="18 20">M4.6</strain>
    </source>
</reference>
<comment type="subunit">
    <text evidence="4 16">Homooctamer.</text>
</comment>
<evidence type="ECO:0000256" key="1">
    <source>
        <dbReference type="ARBA" id="ARBA00001947"/>
    </source>
</evidence>
<dbReference type="SMART" id="SM01004">
    <property type="entry name" value="ALAD"/>
    <property type="match status" value="1"/>
</dbReference>
<dbReference type="InterPro" id="IPR013785">
    <property type="entry name" value="Aldolase_TIM"/>
</dbReference>
<dbReference type="PANTHER" id="PTHR11458">
    <property type="entry name" value="DELTA-AMINOLEVULINIC ACID DEHYDRATASE"/>
    <property type="match status" value="1"/>
</dbReference>
<gene>
    <name evidence="18" type="ORF">CU635_05085</name>
    <name evidence="19" type="ORF">CVD25_17495</name>
</gene>
<dbReference type="OrthoDB" id="9805001at2"/>
<dbReference type="SUPFAM" id="SSF51569">
    <property type="entry name" value="Aldolase"/>
    <property type="match status" value="1"/>
</dbReference>
<evidence type="ECO:0000256" key="12">
    <source>
        <dbReference type="PIRSR" id="PIRSR001415-1"/>
    </source>
</evidence>
<dbReference type="GO" id="GO:0005829">
    <property type="term" value="C:cytosol"/>
    <property type="evidence" value="ECO:0007669"/>
    <property type="project" value="TreeGrafter"/>
</dbReference>
<evidence type="ECO:0000256" key="7">
    <source>
        <dbReference type="ARBA" id="ARBA00023133"/>
    </source>
</evidence>
<dbReference type="FunFam" id="3.20.20.70:FF:000019">
    <property type="entry name" value="Delta-aminolevulinic acid dehydratase"/>
    <property type="match status" value="1"/>
</dbReference>
<evidence type="ECO:0000256" key="5">
    <source>
        <dbReference type="ARBA" id="ARBA00012053"/>
    </source>
</evidence>
<evidence type="ECO:0000256" key="13">
    <source>
        <dbReference type="PIRSR" id="PIRSR001415-2"/>
    </source>
</evidence>
<evidence type="ECO:0000256" key="2">
    <source>
        <dbReference type="ARBA" id="ARBA00004694"/>
    </source>
</evidence>
<keyword evidence="15" id="KW-0460">Magnesium</keyword>
<feature type="active site" description="Schiff-base intermediate with substrate" evidence="12">
    <location>
        <position position="248"/>
    </location>
</feature>
<comment type="catalytic activity">
    <reaction evidence="11 16">
        <text>2 5-aminolevulinate = porphobilinogen + 2 H2O + H(+)</text>
        <dbReference type="Rhea" id="RHEA:24064"/>
        <dbReference type="ChEBI" id="CHEBI:15377"/>
        <dbReference type="ChEBI" id="CHEBI:15378"/>
        <dbReference type="ChEBI" id="CHEBI:58126"/>
        <dbReference type="ChEBI" id="CHEBI:356416"/>
        <dbReference type="EC" id="4.2.1.24"/>
    </reaction>
</comment>
<feature type="binding site" evidence="13">
    <location>
        <position position="217"/>
    </location>
    <ligand>
        <name>5-aminolevulinate</name>
        <dbReference type="ChEBI" id="CHEBI:356416"/>
        <label>1</label>
    </ligand>
</feature>
<feature type="active site" description="Schiff-base intermediate with substrate" evidence="12">
    <location>
        <position position="195"/>
    </location>
</feature>
<dbReference type="GO" id="GO:0006782">
    <property type="term" value="P:protoporphyrinogen IX biosynthetic process"/>
    <property type="evidence" value="ECO:0007669"/>
    <property type="project" value="UniProtKB-UniPathway"/>
</dbReference>
<dbReference type="UniPathway" id="UPA00251">
    <property type="reaction ID" value="UER00318"/>
</dbReference>
<evidence type="ECO:0000256" key="11">
    <source>
        <dbReference type="ARBA" id="ARBA00047651"/>
    </source>
</evidence>
<organism evidence="18 20">
    <name type="scientific">Bacillus canaveralius</name>
    <dbReference type="NCBI Taxonomy" id="1403243"/>
    <lineage>
        <taxon>Bacteria</taxon>
        <taxon>Bacillati</taxon>
        <taxon>Bacillota</taxon>
        <taxon>Bacilli</taxon>
        <taxon>Bacillales</taxon>
        <taxon>Bacillaceae</taxon>
        <taxon>Bacillus</taxon>
    </lineage>
</organism>
<feature type="binding site" evidence="13">
    <location>
        <position position="274"/>
    </location>
    <ligand>
        <name>5-aminolevulinate</name>
        <dbReference type="ChEBI" id="CHEBI:356416"/>
        <label>2</label>
    </ligand>
</feature>
<protein>
    <recommendedName>
        <fullName evidence="6 16">Delta-aminolevulinic acid dehydratase</fullName>
        <ecNumber evidence="5 16">4.2.1.24</ecNumber>
    </recommendedName>
</protein>
<evidence type="ECO:0000256" key="4">
    <source>
        <dbReference type="ARBA" id="ARBA00011823"/>
    </source>
</evidence>
<keyword evidence="14" id="KW-0479">Metal-binding</keyword>
<keyword evidence="9 16" id="KW-0627">Porphyrin biosynthesis</keyword>
<dbReference type="RefSeq" id="WP_101576100.1">
    <property type="nucleotide sequence ID" value="NZ_PGVA01000009.1"/>
</dbReference>
<keyword evidence="8 16" id="KW-0456">Lyase</keyword>
<dbReference type="InterPro" id="IPR030656">
    <property type="entry name" value="ALAD_AS"/>
</dbReference>
<dbReference type="Proteomes" id="UP000235114">
    <property type="component" value="Unassembled WGS sequence"/>
</dbReference>
<dbReference type="CDD" id="cd00384">
    <property type="entry name" value="ALAD_PBGS"/>
    <property type="match status" value="1"/>
</dbReference>
<keyword evidence="7" id="KW-0350">Heme biosynthesis</keyword>
<evidence type="ECO:0000313" key="19">
    <source>
        <dbReference type="EMBL" id="PLR93260.1"/>
    </source>
</evidence>
<feature type="binding site" evidence="13">
    <location>
        <position position="205"/>
    </location>
    <ligand>
        <name>5-aminolevulinate</name>
        <dbReference type="ChEBI" id="CHEBI:356416"/>
        <label>1</label>
    </ligand>
</feature>
<feature type="binding site" evidence="14">
    <location>
        <position position="130"/>
    </location>
    <ligand>
        <name>Zn(2+)</name>
        <dbReference type="ChEBI" id="CHEBI:29105"/>
        <note>catalytic</note>
    </ligand>
</feature>
<evidence type="ECO:0000256" key="6">
    <source>
        <dbReference type="ARBA" id="ARBA00020771"/>
    </source>
</evidence>
<dbReference type="PRINTS" id="PR00144">
    <property type="entry name" value="DALDHYDRTASE"/>
</dbReference>
<dbReference type="GO" id="GO:0008270">
    <property type="term" value="F:zinc ion binding"/>
    <property type="evidence" value="ECO:0007669"/>
    <property type="project" value="TreeGrafter"/>
</dbReference>
<dbReference type="EMBL" id="PGVD01000054">
    <property type="protein sequence ID" value="PLR93260.1"/>
    <property type="molecule type" value="Genomic_DNA"/>
</dbReference>
<dbReference type="EMBL" id="PGVA01000009">
    <property type="protein sequence ID" value="PLR84999.1"/>
    <property type="molecule type" value="Genomic_DNA"/>
</dbReference>
<reference evidence="19 21" key="2">
    <citation type="submission" date="2017-12" db="EMBL/GenBank/DDBJ databases">
        <title>Comparative Functional Genomics of Dry Heat Resistant strains isolated from the Viking Spacecraft.</title>
        <authorList>
            <person name="Seuylemezian A."/>
            <person name="Cooper K."/>
            <person name="Vaishampayan P."/>
        </authorList>
    </citation>
    <scope>NUCLEOTIDE SEQUENCE [LARGE SCALE GENOMIC DNA]</scope>
    <source>
        <strain evidence="19 21">ATCC 29669</strain>
    </source>
</reference>
<evidence type="ECO:0000256" key="8">
    <source>
        <dbReference type="ARBA" id="ARBA00023239"/>
    </source>
</evidence>
<comment type="pathway">
    <text evidence="2">Porphyrin-containing compound metabolism; protoporphyrin-IX biosynthesis; coproporphyrinogen-III from 5-aminolevulinate: step 1/4.</text>
</comment>
<evidence type="ECO:0000256" key="16">
    <source>
        <dbReference type="RuleBase" id="RU000515"/>
    </source>
</evidence>
<evidence type="ECO:0000313" key="18">
    <source>
        <dbReference type="EMBL" id="PLR84999.1"/>
    </source>
</evidence>
<evidence type="ECO:0000256" key="10">
    <source>
        <dbReference type="ARBA" id="ARBA00025628"/>
    </source>
</evidence>
<proteinExistence type="inferred from homology"/>
<comment type="function">
    <text evidence="10">Catalyzes an early step in the biosynthesis of tetrapyrroles. Binds two molecules of 5-aminolevulinate per subunit, each at a distinct site, and catalyzes their condensation to form porphobilinogen.</text>
</comment>
<dbReference type="PIRSF" id="PIRSF001415">
    <property type="entry name" value="Porphbilin_synth"/>
    <property type="match status" value="1"/>
</dbReference>
<evidence type="ECO:0000313" key="20">
    <source>
        <dbReference type="Proteomes" id="UP000234951"/>
    </source>
</evidence>
<accession>A0A2N5GQ46</accession>
<feature type="binding site" evidence="13">
    <location>
        <position position="313"/>
    </location>
    <ligand>
        <name>5-aminolevulinate</name>
        <dbReference type="ChEBI" id="CHEBI:356416"/>
        <label>2</label>
    </ligand>
</feature>
<dbReference type="Gene3D" id="3.20.20.70">
    <property type="entry name" value="Aldolase class I"/>
    <property type="match status" value="1"/>
</dbReference>
<keyword evidence="21" id="KW-1185">Reference proteome</keyword>
<sequence>MSLQFNRHRRLRQTAAMRELVRENFLRLEDLIYPLFIAEGDNIRKEISSMPGVFNLSLDRLEEEMNEVVSLGIKSVLLFGIPAEKDECGQGAFHDHGIVQEATRLIKKSFPNIVVVADTCLCEYTSHGHCGVIENGKVLNDPSLELLVQTAVSQAKAGADIIAPSNMMDGFVAAIRAGLDEAGFEDVPIMSYAVKYASAFYGPFREAAESTPQFGDRKSYQMDPANRLEALREAESDLMEGADFLIVKPGMPYLDILRDVKNNINLPMVIYNVSGEYSMVKAAAQNGWIDEKNIVMEMLTGMKRAGADLIITYHAKDAARWLREQ</sequence>
<dbReference type="GO" id="GO:0004655">
    <property type="term" value="F:porphobilinogen synthase activity"/>
    <property type="evidence" value="ECO:0007669"/>
    <property type="project" value="UniProtKB-EC"/>
</dbReference>
<dbReference type="Pfam" id="PF00490">
    <property type="entry name" value="ALAD"/>
    <property type="match status" value="1"/>
</dbReference>
<evidence type="ECO:0000256" key="3">
    <source>
        <dbReference type="ARBA" id="ARBA00008055"/>
    </source>
</evidence>